<dbReference type="EMBL" id="KN821651">
    <property type="protein sequence ID" value="KIJ04635.1"/>
    <property type="molecule type" value="Genomic_DNA"/>
</dbReference>
<evidence type="ECO:0000256" key="4">
    <source>
        <dbReference type="ARBA" id="ARBA00023136"/>
    </source>
</evidence>
<organism evidence="6 7">
    <name type="scientific">Paxillus involutus ATCC 200175</name>
    <dbReference type="NCBI Taxonomy" id="664439"/>
    <lineage>
        <taxon>Eukaryota</taxon>
        <taxon>Fungi</taxon>
        <taxon>Dikarya</taxon>
        <taxon>Basidiomycota</taxon>
        <taxon>Agaricomycotina</taxon>
        <taxon>Agaricomycetes</taxon>
        <taxon>Agaricomycetidae</taxon>
        <taxon>Boletales</taxon>
        <taxon>Paxilineae</taxon>
        <taxon>Paxillaceae</taxon>
        <taxon>Paxillus</taxon>
    </lineage>
</organism>
<sequence length="149" mass="15779">MSFYLTFTFLYPFVVVVQLRSLIDATYCMQTQNVALALLGTFAGVKMHRSKVRSPFLSCRISPQTWIFNGVAIMMHSRGANTSDAELVWTQIILGLGGGLATVSAQVGAQAAVPHIITAIVVLLTQIGGPVGSTCAGANTMPGSLEGYP</sequence>
<evidence type="ECO:0000256" key="5">
    <source>
        <dbReference type="SAM" id="SignalP"/>
    </source>
</evidence>
<evidence type="ECO:0000313" key="6">
    <source>
        <dbReference type="EMBL" id="KIJ04635.1"/>
    </source>
</evidence>
<protein>
    <submittedName>
        <fullName evidence="6">Uncharacterized protein</fullName>
    </submittedName>
</protein>
<feature type="signal peptide" evidence="5">
    <location>
        <begin position="1"/>
        <end position="28"/>
    </location>
</feature>
<gene>
    <name evidence="6" type="ORF">PAXINDRAFT_141827</name>
</gene>
<dbReference type="AlphaFoldDB" id="A0A0C9SSK0"/>
<reference evidence="7" key="2">
    <citation type="submission" date="2015-01" db="EMBL/GenBank/DDBJ databases">
        <title>Evolutionary Origins and Diversification of the Mycorrhizal Mutualists.</title>
        <authorList>
            <consortium name="DOE Joint Genome Institute"/>
            <consortium name="Mycorrhizal Genomics Consortium"/>
            <person name="Kohler A."/>
            <person name="Kuo A."/>
            <person name="Nagy L.G."/>
            <person name="Floudas D."/>
            <person name="Copeland A."/>
            <person name="Barry K.W."/>
            <person name="Cichocki N."/>
            <person name="Veneault-Fourrey C."/>
            <person name="LaButti K."/>
            <person name="Lindquist E.A."/>
            <person name="Lipzen A."/>
            <person name="Lundell T."/>
            <person name="Morin E."/>
            <person name="Murat C."/>
            <person name="Riley R."/>
            <person name="Ohm R."/>
            <person name="Sun H."/>
            <person name="Tunlid A."/>
            <person name="Henrissat B."/>
            <person name="Grigoriev I.V."/>
            <person name="Hibbett D.S."/>
            <person name="Martin F."/>
        </authorList>
    </citation>
    <scope>NUCLEOTIDE SEQUENCE [LARGE SCALE GENOMIC DNA]</scope>
    <source>
        <strain evidence="7">ATCC 200175</strain>
    </source>
</reference>
<dbReference type="HOGENOM" id="CLU_1750282_0_0_1"/>
<feature type="chain" id="PRO_5002203282" evidence="5">
    <location>
        <begin position="29"/>
        <end position="149"/>
    </location>
</feature>
<dbReference type="GO" id="GO:0022857">
    <property type="term" value="F:transmembrane transporter activity"/>
    <property type="evidence" value="ECO:0007669"/>
    <property type="project" value="TreeGrafter"/>
</dbReference>
<dbReference type="Proteomes" id="UP000053647">
    <property type="component" value="Unassembled WGS sequence"/>
</dbReference>
<proteinExistence type="predicted"/>
<evidence type="ECO:0000313" key="7">
    <source>
        <dbReference type="Proteomes" id="UP000053647"/>
    </source>
</evidence>
<dbReference type="PANTHER" id="PTHR23501">
    <property type="entry name" value="MAJOR FACILITATOR SUPERFAMILY"/>
    <property type="match status" value="1"/>
</dbReference>
<keyword evidence="5" id="KW-0732">Signal</keyword>
<dbReference type="OrthoDB" id="2241241at2759"/>
<reference evidence="6 7" key="1">
    <citation type="submission" date="2014-06" db="EMBL/GenBank/DDBJ databases">
        <authorList>
            <consortium name="DOE Joint Genome Institute"/>
            <person name="Kuo A."/>
            <person name="Kohler A."/>
            <person name="Nagy L.G."/>
            <person name="Floudas D."/>
            <person name="Copeland A."/>
            <person name="Barry K.W."/>
            <person name="Cichocki N."/>
            <person name="Veneault-Fourrey C."/>
            <person name="LaButti K."/>
            <person name="Lindquist E.A."/>
            <person name="Lipzen A."/>
            <person name="Lundell T."/>
            <person name="Morin E."/>
            <person name="Murat C."/>
            <person name="Sun H."/>
            <person name="Tunlid A."/>
            <person name="Henrissat B."/>
            <person name="Grigoriev I.V."/>
            <person name="Hibbett D.S."/>
            <person name="Martin F."/>
            <person name="Nordberg H.P."/>
            <person name="Cantor M.N."/>
            <person name="Hua S.X."/>
        </authorList>
    </citation>
    <scope>NUCLEOTIDE SEQUENCE [LARGE SCALE GENOMIC DNA]</scope>
    <source>
        <strain evidence="6 7">ATCC 200175</strain>
    </source>
</reference>
<keyword evidence="3" id="KW-1133">Transmembrane helix</keyword>
<name>A0A0C9SSK0_PAXIN</name>
<keyword evidence="2" id="KW-0812">Transmembrane</keyword>
<evidence type="ECO:0000256" key="1">
    <source>
        <dbReference type="ARBA" id="ARBA00004141"/>
    </source>
</evidence>
<accession>A0A0C9SSK0</accession>
<evidence type="ECO:0000256" key="2">
    <source>
        <dbReference type="ARBA" id="ARBA00022692"/>
    </source>
</evidence>
<evidence type="ECO:0000256" key="3">
    <source>
        <dbReference type="ARBA" id="ARBA00022989"/>
    </source>
</evidence>
<dbReference type="PANTHER" id="PTHR23501:SF87">
    <property type="entry name" value="SIDEROPHORE IRON TRANSPORTER 2"/>
    <property type="match status" value="1"/>
</dbReference>
<keyword evidence="7" id="KW-1185">Reference proteome</keyword>
<keyword evidence="4" id="KW-0472">Membrane</keyword>
<comment type="subcellular location">
    <subcellularLocation>
        <location evidence="1">Membrane</location>
        <topology evidence="1">Multi-pass membrane protein</topology>
    </subcellularLocation>
</comment>
<dbReference type="GO" id="GO:0005886">
    <property type="term" value="C:plasma membrane"/>
    <property type="evidence" value="ECO:0007669"/>
    <property type="project" value="TreeGrafter"/>
</dbReference>